<dbReference type="Proteomes" id="UP000663873">
    <property type="component" value="Unassembled WGS sequence"/>
</dbReference>
<dbReference type="EMBL" id="CAJOBS010000034">
    <property type="protein sequence ID" value="CAF4475218.1"/>
    <property type="molecule type" value="Genomic_DNA"/>
</dbReference>
<evidence type="ECO:0000313" key="9">
    <source>
        <dbReference type="EMBL" id="CAF4475218.1"/>
    </source>
</evidence>
<proteinExistence type="predicted"/>
<dbReference type="AlphaFoldDB" id="A0A818BQI1"/>
<evidence type="ECO:0000313" key="2">
    <source>
        <dbReference type="EMBL" id="CAF3211165.1"/>
    </source>
</evidence>
<feature type="compositionally biased region" description="Basic residues" evidence="1">
    <location>
        <begin position="144"/>
        <end position="153"/>
    </location>
</feature>
<dbReference type="EMBL" id="CAJNYD010002378">
    <property type="protein sequence ID" value="CAF3414667.1"/>
    <property type="molecule type" value="Genomic_DNA"/>
</dbReference>
<comment type="caution">
    <text evidence="4">The sequence shown here is derived from an EMBL/GenBank/DDBJ whole genome shotgun (WGS) entry which is preliminary data.</text>
</comment>
<dbReference type="EMBL" id="CAJOBP010000299">
    <property type="protein sequence ID" value="CAF4157902.1"/>
    <property type="molecule type" value="Genomic_DNA"/>
</dbReference>
<evidence type="ECO:0000313" key="4">
    <source>
        <dbReference type="EMBL" id="CAF3420932.1"/>
    </source>
</evidence>
<dbReference type="Proteomes" id="UP000663851">
    <property type="component" value="Unassembled WGS sequence"/>
</dbReference>
<dbReference type="Proteomes" id="UP000663862">
    <property type="component" value="Unassembled WGS sequence"/>
</dbReference>
<evidence type="ECO:0000313" key="3">
    <source>
        <dbReference type="EMBL" id="CAF3414667.1"/>
    </source>
</evidence>
<feature type="compositionally biased region" description="Basic residues" evidence="1">
    <location>
        <begin position="200"/>
        <end position="213"/>
    </location>
</feature>
<evidence type="ECO:0000313" key="11">
    <source>
        <dbReference type="Proteomes" id="UP000663873"/>
    </source>
</evidence>
<gene>
    <name evidence="5" type="ORF">FME351_LOCUS26601</name>
    <name evidence="7" type="ORF">HFQ381_LOCUS13683</name>
    <name evidence="4" type="ORF">KIK155_LOCUS9930</name>
    <name evidence="3" type="ORF">LUA448_LOCUS18845</name>
    <name evidence="2" type="ORF">TIS948_LOCUS13138</name>
    <name evidence="9" type="ORF">TOA249_LOCUS1276</name>
    <name evidence="8" type="ORF">TSG867_LOCUS13631</name>
    <name evidence="6" type="ORF">UJA718_LOCUS3877</name>
</gene>
<dbReference type="EMBL" id="CAJOBQ010000734">
    <property type="protein sequence ID" value="CAF4409738.1"/>
    <property type="molecule type" value="Genomic_DNA"/>
</dbReference>
<sequence>MMERLRNQFRNRIASIVKSKLKPIRDERKISRPYKYMTTYGYHKKHDEVSTVRDVAKCTWQTNFLLNKCLYFPEAAIASARSVSCNNHKILLRYCNQRIFIYSIPANRCNRPSNKYLINEFSSLDNIGPGLFDKQRPPLSPQSRRQRRQRLRRPQPPPDLSKLNWPRTQAQKPKTLPATLAQSQHHDCIPSQLAQPVNKNRNKNKSKRQRKKN</sequence>
<dbReference type="Proteomes" id="UP000663865">
    <property type="component" value="Unassembled WGS sequence"/>
</dbReference>
<dbReference type="EMBL" id="CAJNYV010001429">
    <property type="protein sequence ID" value="CAF3420932.1"/>
    <property type="molecule type" value="Genomic_DNA"/>
</dbReference>
<dbReference type="Proteomes" id="UP000663825">
    <property type="component" value="Unassembled WGS sequence"/>
</dbReference>
<dbReference type="EMBL" id="CAJNYU010003584">
    <property type="protein sequence ID" value="CAF3684479.1"/>
    <property type="molecule type" value="Genomic_DNA"/>
</dbReference>
<evidence type="ECO:0000313" key="7">
    <source>
        <dbReference type="EMBL" id="CAF4303129.1"/>
    </source>
</evidence>
<accession>A0A818BQI1</accession>
<reference evidence="4" key="1">
    <citation type="submission" date="2021-02" db="EMBL/GenBank/DDBJ databases">
        <authorList>
            <person name="Nowell W R."/>
        </authorList>
    </citation>
    <scope>NUCLEOTIDE SEQUENCE</scope>
</reference>
<feature type="region of interest" description="Disordered" evidence="1">
    <location>
        <begin position="130"/>
        <end position="213"/>
    </location>
</feature>
<evidence type="ECO:0000256" key="1">
    <source>
        <dbReference type="SAM" id="MobiDB-lite"/>
    </source>
</evidence>
<dbReference type="EMBL" id="CAJOBO010000871">
    <property type="protein sequence ID" value="CAF4303129.1"/>
    <property type="molecule type" value="Genomic_DNA"/>
</dbReference>
<dbReference type="Proteomes" id="UP000663869">
    <property type="component" value="Unassembled WGS sequence"/>
</dbReference>
<name>A0A818BQI1_9BILA</name>
<evidence type="ECO:0000313" key="8">
    <source>
        <dbReference type="EMBL" id="CAF4409738.1"/>
    </source>
</evidence>
<dbReference type="Proteomes" id="UP000663833">
    <property type="component" value="Unassembled WGS sequence"/>
</dbReference>
<protein>
    <submittedName>
        <fullName evidence="4">Uncharacterized protein</fullName>
    </submittedName>
</protein>
<keyword evidence="11" id="KW-1185">Reference proteome</keyword>
<organism evidence="4 10">
    <name type="scientific">Rotaria socialis</name>
    <dbReference type="NCBI Taxonomy" id="392032"/>
    <lineage>
        <taxon>Eukaryota</taxon>
        <taxon>Metazoa</taxon>
        <taxon>Spiralia</taxon>
        <taxon>Gnathifera</taxon>
        <taxon>Rotifera</taxon>
        <taxon>Eurotatoria</taxon>
        <taxon>Bdelloidea</taxon>
        <taxon>Philodinida</taxon>
        <taxon>Philodinidae</taxon>
        <taxon>Rotaria</taxon>
    </lineage>
</organism>
<evidence type="ECO:0000313" key="10">
    <source>
        <dbReference type="Proteomes" id="UP000663865"/>
    </source>
</evidence>
<dbReference type="EMBL" id="CAJNXB010002033">
    <property type="protein sequence ID" value="CAF3211165.1"/>
    <property type="molecule type" value="Genomic_DNA"/>
</dbReference>
<evidence type="ECO:0000313" key="6">
    <source>
        <dbReference type="EMBL" id="CAF4157902.1"/>
    </source>
</evidence>
<dbReference type="OrthoDB" id="10394896at2759"/>
<dbReference type="Proteomes" id="UP000663838">
    <property type="component" value="Unassembled WGS sequence"/>
</dbReference>
<evidence type="ECO:0000313" key="5">
    <source>
        <dbReference type="EMBL" id="CAF3684479.1"/>
    </source>
</evidence>